<accession>A0ABV2SC21</accession>
<organism evidence="10 11">
    <name type="scientific">Endozoicomonas lisbonensis</name>
    <dbReference type="NCBI Taxonomy" id="3120522"/>
    <lineage>
        <taxon>Bacteria</taxon>
        <taxon>Pseudomonadati</taxon>
        <taxon>Pseudomonadota</taxon>
        <taxon>Gammaproteobacteria</taxon>
        <taxon>Oceanospirillales</taxon>
        <taxon>Endozoicomonadaceae</taxon>
        <taxon>Endozoicomonas</taxon>
    </lineage>
</organism>
<comment type="catalytic activity">
    <reaction evidence="5 6">
        <text>Exonucleolytic cleavage in either 5'- to 3'- or 3'- to 5'-direction to yield nucleoside 5'-phosphates.</text>
        <dbReference type="EC" id="3.1.11.6"/>
    </reaction>
</comment>
<dbReference type="Pfam" id="PF02601">
    <property type="entry name" value="Exonuc_VII_L"/>
    <property type="match status" value="1"/>
</dbReference>
<evidence type="ECO:0000256" key="3">
    <source>
        <dbReference type="ARBA" id="ARBA00022801"/>
    </source>
</evidence>
<keyword evidence="1 5" id="KW-0963">Cytoplasm</keyword>
<dbReference type="PANTHER" id="PTHR30008">
    <property type="entry name" value="EXODEOXYRIBONUCLEASE 7 LARGE SUBUNIT"/>
    <property type="match status" value="1"/>
</dbReference>
<dbReference type="HAMAP" id="MF_00378">
    <property type="entry name" value="Exonuc_7_L"/>
    <property type="match status" value="1"/>
</dbReference>
<dbReference type="NCBIfam" id="TIGR00237">
    <property type="entry name" value="xseA"/>
    <property type="match status" value="1"/>
</dbReference>
<evidence type="ECO:0000256" key="5">
    <source>
        <dbReference type="HAMAP-Rule" id="MF_00378"/>
    </source>
</evidence>
<evidence type="ECO:0000256" key="4">
    <source>
        <dbReference type="ARBA" id="ARBA00022839"/>
    </source>
</evidence>
<comment type="subcellular location">
    <subcellularLocation>
        <location evidence="5 6">Cytoplasm</location>
    </subcellularLocation>
</comment>
<evidence type="ECO:0000313" key="11">
    <source>
        <dbReference type="Proteomes" id="UP001549366"/>
    </source>
</evidence>
<comment type="caution">
    <text evidence="10">The sequence shown here is derived from an EMBL/GenBank/DDBJ whole genome shotgun (WGS) entry which is preliminary data.</text>
</comment>
<dbReference type="InterPro" id="IPR025824">
    <property type="entry name" value="OB-fold_nuc-bd_dom"/>
</dbReference>
<evidence type="ECO:0000256" key="1">
    <source>
        <dbReference type="ARBA" id="ARBA00022490"/>
    </source>
</evidence>
<evidence type="ECO:0000259" key="8">
    <source>
        <dbReference type="Pfam" id="PF02601"/>
    </source>
</evidence>
<comment type="similarity">
    <text evidence="5 6">Belongs to the XseA family.</text>
</comment>
<feature type="region of interest" description="Disordered" evidence="7">
    <location>
        <begin position="1"/>
        <end position="23"/>
    </location>
</feature>
<evidence type="ECO:0000256" key="7">
    <source>
        <dbReference type="SAM" id="MobiDB-lite"/>
    </source>
</evidence>
<dbReference type="PANTHER" id="PTHR30008:SF0">
    <property type="entry name" value="EXODEOXYRIBONUCLEASE 7 LARGE SUBUNIT"/>
    <property type="match status" value="1"/>
</dbReference>
<dbReference type="EC" id="3.1.11.6" evidence="5"/>
<keyword evidence="11" id="KW-1185">Reference proteome</keyword>
<sequence length="462" mass="51624">MHGQNLYNFSDDSFSQSSTHRPLTVTELNSRTRRMLETHFGNVRVEGELSALARPRSGHWYFTLKDSSAQIRCAMFKNRNNSLKFTPVEGMQLLLRGRVSLYEGRGDYQLIVDHMEEAGAGALQRAFEELKTKLASEGLFSAGRKRDIPTLPGHIGVVTSPTGAAIKDILAVLKRRFPAIKVTVIPAAVQGKKASGEIVNAIQLANRMPDLDVLIVGRGGGSLEDLWPFNEEPVARAIASSALPVVSAVGHEIDFTIADFVADYRAPTPSAAAEILSPDRQEWLHKLDMLNRKLNTHIQHKLQTTSQSLDNISLRLRHPGERLREHNQRLDDLEIRLQQAMTITLQNQHSNTQQLQSRLLQQSPARLVEKIRHRTEYLSENLQHQIQKKLERQNHQLQQLSGHLNVVSPLATLSRGYSIVQKGEDIIRDVNTLNPGDQITTRFSSGSASCTVDSLHPESPKA</sequence>
<evidence type="ECO:0000256" key="2">
    <source>
        <dbReference type="ARBA" id="ARBA00022722"/>
    </source>
</evidence>
<gene>
    <name evidence="5" type="primary">xseA</name>
    <name evidence="10" type="ORF">V5J35_000509</name>
</gene>
<keyword evidence="4 5" id="KW-0269">Exonuclease</keyword>
<evidence type="ECO:0000313" key="10">
    <source>
        <dbReference type="EMBL" id="MET4755317.1"/>
    </source>
</evidence>
<comment type="subunit">
    <text evidence="5">Heterooligomer composed of large and small subunits.</text>
</comment>
<dbReference type="EMBL" id="JBEWTB010000002">
    <property type="protein sequence ID" value="MET4755317.1"/>
    <property type="molecule type" value="Genomic_DNA"/>
</dbReference>
<dbReference type="InterPro" id="IPR003753">
    <property type="entry name" value="Exonuc_VII_L"/>
</dbReference>
<name>A0ABV2SC21_9GAMM</name>
<feature type="domain" description="OB-fold nucleic acid binding" evidence="9">
    <location>
        <begin position="23"/>
        <end position="116"/>
    </location>
</feature>
<keyword evidence="2 5" id="KW-0540">Nuclease</keyword>
<evidence type="ECO:0000259" key="9">
    <source>
        <dbReference type="Pfam" id="PF13742"/>
    </source>
</evidence>
<comment type="function">
    <text evidence="5">Bidirectionally degrades single-stranded DNA into large acid-insoluble oligonucleotides, which are then degraded further into small acid-soluble oligonucleotides.</text>
</comment>
<feature type="domain" description="Exonuclease VII large subunit C-terminal" evidence="8">
    <location>
        <begin position="139"/>
        <end position="450"/>
    </location>
</feature>
<dbReference type="Proteomes" id="UP001549366">
    <property type="component" value="Unassembled WGS sequence"/>
</dbReference>
<protein>
    <recommendedName>
        <fullName evidence="5">Exodeoxyribonuclease 7 large subunit</fullName>
        <ecNumber evidence="5">3.1.11.6</ecNumber>
    </recommendedName>
    <alternativeName>
        <fullName evidence="5">Exodeoxyribonuclease VII large subunit</fullName>
        <shortName evidence="5">Exonuclease VII large subunit</shortName>
    </alternativeName>
</protein>
<proteinExistence type="inferred from homology"/>
<dbReference type="InterPro" id="IPR020579">
    <property type="entry name" value="Exonuc_VII_lsu_C"/>
</dbReference>
<reference evidence="10 11" key="1">
    <citation type="submission" date="2024-06" db="EMBL/GenBank/DDBJ databases">
        <title>Genomic Encyclopedia of Type Strains, Phase V (KMG-V): Genome sequencing to study the core and pangenomes of soil and plant-associated prokaryotes.</title>
        <authorList>
            <person name="Whitman W."/>
        </authorList>
    </citation>
    <scope>NUCLEOTIDE SEQUENCE [LARGE SCALE GENOMIC DNA]</scope>
    <source>
        <strain evidence="10 11">NE40</strain>
    </source>
</reference>
<dbReference type="CDD" id="cd04489">
    <property type="entry name" value="ExoVII_LU_OBF"/>
    <property type="match status" value="1"/>
</dbReference>
<dbReference type="RefSeq" id="WP_354009753.1">
    <property type="nucleotide sequence ID" value="NZ_JBEWTA010000001.1"/>
</dbReference>
<dbReference type="GO" id="GO:0008855">
    <property type="term" value="F:exodeoxyribonuclease VII activity"/>
    <property type="evidence" value="ECO:0007669"/>
    <property type="project" value="UniProtKB-EC"/>
</dbReference>
<keyword evidence="3 5" id="KW-0378">Hydrolase</keyword>
<evidence type="ECO:0000256" key="6">
    <source>
        <dbReference type="RuleBase" id="RU004355"/>
    </source>
</evidence>
<dbReference type="Pfam" id="PF13742">
    <property type="entry name" value="tRNA_anti_2"/>
    <property type="match status" value="1"/>
</dbReference>